<evidence type="ECO:0000313" key="2">
    <source>
        <dbReference type="EMBL" id="CBK19380.1"/>
    </source>
</evidence>
<name>D3YT89_CAEEL</name>
<protein>
    <submittedName>
        <fullName evidence="2">FIP (Fungus-Induced Protein) Related</fullName>
    </submittedName>
</protein>
<dbReference type="AlphaFoldDB" id="D3YT89"/>
<dbReference type="Bgee" id="WBGene00014698">
    <property type="expression patterns" value="Expressed in larva and 2 other cell types or tissues"/>
</dbReference>
<keyword evidence="3" id="KW-1185">Reference proteome</keyword>
<dbReference type="KEGG" id="cel:CELE_C37A5.3"/>
<evidence type="ECO:0000256" key="1">
    <source>
        <dbReference type="SAM" id="SignalP"/>
    </source>
</evidence>
<dbReference type="AGR" id="WB:WBGene00014698"/>
<accession>D3YT89</accession>
<reference evidence="2 3" key="1">
    <citation type="journal article" date="1998" name="Science">
        <title>Genome sequence of the nematode C. elegans: a platform for investigating biology.</title>
        <authorList>
            <consortium name="The C. elegans sequencing consortium"/>
            <person name="Sulson J.E."/>
            <person name="Waterston R."/>
        </authorList>
    </citation>
    <scope>NUCLEOTIDE SEQUENCE [LARGE SCALE GENOMIC DNA]</scope>
    <source>
        <strain evidence="2 3">Bristol N2</strain>
    </source>
</reference>
<dbReference type="PeptideAtlas" id="D3YT89"/>
<organism evidence="2 3">
    <name type="scientific">Caenorhabditis elegans</name>
    <dbReference type="NCBI Taxonomy" id="6239"/>
    <lineage>
        <taxon>Eukaryota</taxon>
        <taxon>Metazoa</taxon>
        <taxon>Ecdysozoa</taxon>
        <taxon>Nematoda</taxon>
        <taxon>Chromadorea</taxon>
        <taxon>Rhabditida</taxon>
        <taxon>Rhabditina</taxon>
        <taxon>Rhabditomorpha</taxon>
        <taxon>Rhabditoidea</taxon>
        <taxon>Rhabditidae</taxon>
        <taxon>Peloderinae</taxon>
        <taxon>Caenorhabditis</taxon>
    </lineage>
</organism>
<dbReference type="InParanoid" id="D3YT89"/>
<dbReference type="HOGENOM" id="CLU_2456814_0_0_1"/>
<dbReference type="FunCoup" id="D3YT89">
    <property type="interactions" value="817"/>
</dbReference>
<dbReference type="OMA" id="RPLGTQM"/>
<dbReference type="RefSeq" id="NP_001379514.1">
    <property type="nucleotide sequence ID" value="NM_001392972.1"/>
</dbReference>
<feature type="signal peptide" evidence="1">
    <location>
        <begin position="1"/>
        <end position="18"/>
    </location>
</feature>
<dbReference type="WormBase" id="C37A5.3">
    <property type="protein sequence ID" value="CE44653"/>
    <property type="gene ID" value="WBGene00014698"/>
</dbReference>
<dbReference type="EMBL" id="BX284601">
    <property type="protein sequence ID" value="CBK19380.1"/>
    <property type="molecule type" value="Genomic_DNA"/>
</dbReference>
<gene>
    <name evidence="2 4" type="ORF">C37A5.3</name>
    <name evidence="2" type="ORF">CELE_C37A5.3</name>
</gene>
<dbReference type="PaxDb" id="6239-C37A5.3.2"/>
<dbReference type="PANTHER" id="PTHR36521">
    <property type="entry name" value="GEO07177P1"/>
    <property type="match status" value="1"/>
</dbReference>
<dbReference type="GO" id="GO:0045087">
    <property type="term" value="P:innate immune response"/>
    <property type="evidence" value="ECO:0000318"/>
    <property type="project" value="GO_Central"/>
</dbReference>
<dbReference type="CTD" id="13182956"/>
<proteinExistence type="predicted"/>
<dbReference type="PANTHER" id="PTHR36521:SF1">
    <property type="entry name" value="FIP (FUNGUS-INDUCED PROTEIN) RELATED-RELATED"/>
    <property type="match status" value="1"/>
</dbReference>
<dbReference type="Proteomes" id="UP000001940">
    <property type="component" value="Chromosome I"/>
</dbReference>
<dbReference type="GeneID" id="13182956"/>
<dbReference type="PhylomeDB" id="D3YT89"/>
<sequence length="79" mass="9098">MKFLSVILIAILAIGTFCLTDTESRMKIQQEQDMKLKTNLHQVGADDALHTRNRRWGYYGGMGYGMGMRRFGYGYPMWG</sequence>
<feature type="chain" id="PRO_5003052448" evidence="1">
    <location>
        <begin position="19"/>
        <end position="79"/>
    </location>
</feature>
<evidence type="ECO:0000313" key="3">
    <source>
        <dbReference type="Proteomes" id="UP000001940"/>
    </source>
</evidence>
<keyword evidence="1" id="KW-0732">Signal</keyword>
<evidence type="ECO:0000313" key="4">
    <source>
        <dbReference type="WormBase" id="C37A5.3"/>
    </source>
</evidence>